<dbReference type="AlphaFoldDB" id="A0A655DWW8"/>
<dbReference type="Proteomes" id="UP000039217">
    <property type="component" value="Unassembled WGS sequence"/>
</dbReference>
<evidence type="ECO:0000313" key="2">
    <source>
        <dbReference type="Proteomes" id="UP000039217"/>
    </source>
</evidence>
<name>A0A655DWW8_MYCTX</name>
<protein>
    <submittedName>
        <fullName evidence="1">Uncharacterized protein</fullName>
    </submittedName>
</protein>
<sequence>MAPYRSMRRRASSAKYTVFVAPIRWKRCQSGSPLRSPPTGAKKPFGVVSAPITSATSQKPAKICARALCSAWEPLAHAA</sequence>
<dbReference type="EMBL" id="CQQC01001479">
    <property type="protein sequence ID" value="CNV98336.1"/>
    <property type="molecule type" value="Genomic_DNA"/>
</dbReference>
<accession>A0A655DWW8</accession>
<proteinExistence type="predicted"/>
<reference evidence="1 2" key="1">
    <citation type="submission" date="2015-03" db="EMBL/GenBank/DDBJ databases">
        <authorList>
            <consortium name="Pathogen Informatics"/>
        </authorList>
    </citation>
    <scope>NUCLEOTIDE SEQUENCE [LARGE SCALE GENOMIC DNA]</scope>
    <source>
        <strain evidence="1 2">D00501624</strain>
    </source>
</reference>
<evidence type="ECO:0000313" key="1">
    <source>
        <dbReference type="EMBL" id="CNV98336.1"/>
    </source>
</evidence>
<organism evidence="1 2">
    <name type="scientific">Mycobacterium tuberculosis</name>
    <dbReference type="NCBI Taxonomy" id="1773"/>
    <lineage>
        <taxon>Bacteria</taxon>
        <taxon>Bacillati</taxon>
        <taxon>Actinomycetota</taxon>
        <taxon>Actinomycetes</taxon>
        <taxon>Mycobacteriales</taxon>
        <taxon>Mycobacteriaceae</taxon>
        <taxon>Mycobacterium</taxon>
        <taxon>Mycobacterium tuberculosis complex</taxon>
    </lineage>
</organism>
<gene>
    <name evidence="1" type="ORF">ERS007661_03375</name>
</gene>